<dbReference type="RefSeq" id="WP_187760307.1">
    <property type="nucleotide sequence ID" value="NZ_CP061038.1"/>
</dbReference>
<name>A0A7H0LE72_9SPHN</name>
<dbReference type="Proteomes" id="UP000516148">
    <property type="component" value="Chromosome"/>
</dbReference>
<dbReference type="EMBL" id="CP061038">
    <property type="protein sequence ID" value="QNQ07975.1"/>
    <property type="molecule type" value="Genomic_DNA"/>
</dbReference>
<keyword evidence="2" id="KW-1185">Reference proteome</keyword>
<gene>
    <name evidence="1" type="ORF">H3Z74_14395</name>
</gene>
<dbReference type="KEGG" id="spap:H3Z74_14395"/>
<protein>
    <submittedName>
        <fullName evidence="1">Uncharacterized protein</fullName>
    </submittedName>
</protein>
<reference evidence="1 2" key="1">
    <citation type="submission" date="2020-09" db="EMBL/GenBank/DDBJ databases">
        <title>Sphingomonas sp., a new species isolated from pork steak.</title>
        <authorList>
            <person name="Heidler von Heilborn D."/>
        </authorList>
    </citation>
    <scope>NUCLEOTIDE SEQUENCE [LARGE SCALE GENOMIC DNA]</scope>
    <source>
        <strain evidence="2">S8-3T</strain>
    </source>
</reference>
<evidence type="ECO:0000313" key="1">
    <source>
        <dbReference type="EMBL" id="QNQ07975.1"/>
    </source>
</evidence>
<organism evidence="1 2">
    <name type="scientific">Sphingomonas alpina</name>
    <dbReference type="NCBI Taxonomy" id="653931"/>
    <lineage>
        <taxon>Bacteria</taxon>
        <taxon>Pseudomonadati</taxon>
        <taxon>Pseudomonadota</taxon>
        <taxon>Alphaproteobacteria</taxon>
        <taxon>Sphingomonadales</taxon>
        <taxon>Sphingomonadaceae</taxon>
        <taxon>Sphingomonas</taxon>
    </lineage>
</organism>
<proteinExistence type="predicted"/>
<dbReference type="AlphaFoldDB" id="A0A7H0LE72"/>
<evidence type="ECO:0000313" key="2">
    <source>
        <dbReference type="Proteomes" id="UP000516148"/>
    </source>
</evidence>
<sequence length="78" mass="8564">MLWNRAKCLVGKHERAGRLAHFDGEIFVSRCKYCGIGMAKDFERGWIVADTAHGAKGDPTNTALFLPADAGMSAPRDR</sequence>
<accession>A0A7H0LE72</accession>